<keyword evidence="6" id="KW-0961">Cell wall biogenesis/degradation</keyword>
<comment type="similarity">
    <text evidence="1 9">Belongs to the peptidase S11 family.</text>
</comment>
<feature type="signal peptide" evidence="10">
    <location>
        <begin position="1"/>
        <end position="26"/>
    </location>
</feature>
<comment type="caution">
    <text evidence="12">The sequence shown here is derived from an EMBL/GenBank/DDBJ whole genome shotgun (WGS) entry which is preliminary data.</text>
</comment>
<dbReference type="Proteomes" id="UP000235861">
    <property type="component" value="Unassembled WGS sequence"/>
</dbReference>
<evidence type="ECO:0000256" key="7">
    <source>
        <dbReference type="PIRSR" id="PIRSR618044-1"/>
    </source>
</evidence>
<name>A0A2H9U434_9GAMM</name>
<dbReference type="Pfam" id="PF00768">
    <property type="entry name" value="Peptidase_S11"/>
    <property type="match status" value="1"/>
</dbReference>
<evidence type="ECO:0000256" key="8">
    <source>
        <dbReference type="PIRSR" id="PIRSR618044-2"/>
    </source>
</evidence>
<dbReference type="SUPFAM" id="SSF56601">
    <property type="entry name" value="beta-lactamase/transpeptidase-like"/>
    <property type="match status" value="1"/>
</dbReference>
<keyword evidence="3" id="KW-0378">Hydrolase</keyword>
<keyword evidence="2 10" id="KW-0732">Signal</keyword>
<protein>
    <submittedName>
        <fullName evidence="12">D-alanyl-D-alanine endopeptidase</fullName>
    </submittedName>
</protein>
<dbReference type="GO" id="GO:0009002">
    <property type="term" value="F:serine-type D-Ala-D-Ala carboxypeptidase activity"/>
    <property type="evidence" value="ECO:0007669"/>
    <property type="project" value="InterPro"/>
</dbReference>
<dbReference type="Gene3D" id="3.40.710.10">
    <property type="entry name" value="DD-peptidase/beta-lactamase superfamily"/>
    <property type="match status" value="1"/>
</dbReference>
<organism evidence="12 13">
    <name type="scientific">Aeromonas cavernicola</name>
    <dbReference type="NCBI Taxonomy" id="1006623"/>
    <lineage>
        <taxon>Bacteria</taxon>
        <taxon>Pseudomonadati</taxon>
        <taxon>Pseudomonadota</taxon>
        <taxon>Gammaproteobacteria</taxon>
        <taxon>Aeromonadales</taxon>
        <taxon>Aeromonadaceae</taxon>
        <taxon>Aeromonas</taxon>
    </lineage>
</organism>
<dbReference type="InterPro" id="IPR012338">
    <property type="entry name" value="Beta-lactam/transpept-like"/>
</dbReference>
<keyword evidence="5" id="KW-0573">Peptidoglycan synthesis</keyword>
<gene>
    <name evidence="12" type="ORF">CUC53_10855</name>
</gene>
<evidence type="ECO:0000256" key="5">
    <source>
        <dbReference type="ARBA" id="ARBA00022984"/>
    </source>
</evidence>
<dbReference type="GO" id="GO:0008360">
    <property type="term" value="P:regulation of cell shape"/>
    <property type="evidence" value="ECO:0007669"/>
    <property type="project" value="UniProtKB-KW"/>
</dbReference>
<evidence type="ECO:0000256" key="2">
    <source>
        <dbReference type="ARBA" id="ARBA00022729"/>
    </source>
</evidence>
<dbReference type="EMBL" id="PGGC01000094">
    <property type="protein sequence ID" value="PJG58739.1"/>
    <property type="molecule type" value="Genomic_DNA"/>
</dbReference>
<dbReference type="OrthoDB" id="5688590at2"/>
<evidence type="ECO:0000313" key="13">
    <source>
        <dbReference type="Proteomes" id="UP000235861"/>
    </source>
</evidence>
<dbReference type="NCBIfam" id="NF008668">
    <property type="entry name" value="PRK11669.1"/>
    <property type="match status" value="1"/>
</dbReference>
<evidence type="ECO:0000313" key="12">
    <source>
        <dbReference type="EMBL" id="PJG58739.1"/>
    </source>
</evidence>
<feature type="binding site" evidence="8">
    <location>
        <position position="240"/>
    </location>
    <ligand>
        <name>substrate</name>
    </ligand>
</feature>
<feature type="chain" id="PRO_5014163725" evidence="10">
    <location>
        <begin position="27"/>
        <end position="297"/>
    </location>
</feature>
<proteinExistence type="inferred from homology"/>
<accession>A0A2H9U434</accession>
<sequence length="297" mass="32421">MKMPSLFALLIAAAMLTPSFINSAYAKTFSASQSGFIEKSHTTGHVTGLSAASFVVANHRTGEVLSARNSQRVMPIASLTKLMTALVVLDANLRLNEMLTISKADIDRLKGTGSRLAIGSRLSRAEMLHIALMSSENRAASALARHYPGGQRAFVEAMNAKARMLGMWNTRYADSTGLNPRNVSTAQDLAKLAVAAAAYPLIRQYSTDDQSYVRTNKRQLHYRNSNRLIREGEWEFTLSKTGYIREAGRCLVLGTKVGNEPVIMVLLNAPTTNDRAADAKRIKTWLESSGRTTVAAN</sequence>
<keyword evidence="4" id="KW-0133">Cell shape</keyword>
<dbReference type="InterPro" id="IPR018044">
    <property type="entry name" value="Peptidase_S11"/>
</dbReference>
<dbReference type="GO" id="GO:0006508">
    <property type="term" value="P:proteolysis"/>
    <property type="evidence" value="ECO:0007669"/>
    <property type="project" value="InterPro"/>
</dbReference>
<evidence type="ECO:0000256" key="4">
    <source>
        <dbReference type="ARBA" id="ARBA00022960"/>
    </source>
</evidence>
<dbReference type="InterPro" id="IPR001967">
    <property type="entry name" value="Peptidase_S11_N"/>
</dbReference>
<dbReference type="GO" id="GO:0009252">
    <property type="term" value="P:peptidoglycan biosynthetic process"/>
    <property type="evidence" value="ECO:0007669"/>
    <property type="project" value="UniProtKB-KW"/>
</dbReference>
<evidence type="ECO:0000256" key="3">
    <source>
        <dbReference type="ARBA" id="ARBA00022801"/>
    </source>
</evidence>
<keyword evidence="13" id="KW-1185">Reference proteome</keyword>
<evidence type="ECO:0000256" key="6">
    <source>
        <dbReference type="ARBA" id="ARBA00023316"/>
    </source>
</evidence>
<dbReference type="AlphaFoldDB" id="A0A2H9U434"/>
<feature type="domain" description="Peptidase S11 D-alanyl-D-alanine carboxypeptidase A N-terminal" evidence="11">
    <location>
        <begin position="46"/>
        <end position="271"/>
    </location>
</feature>
<dbReference type="GO" id="GO:0071555">
    <property type="term" value="P:cell wall organization"/>
    <property type="evidence" value="ECO:0007669"/>
    <property type="project" value="UniProtKB-KW"/>
</dbReference>
<feature type="active site" evidence="7">
    <location>
        <position position="135"/>
    </location>
</feature>
<feature type="active site" description="Acyl-ester intermediate" evidence="7">
    <location>
        <position position="78"/>
    </location>
</feature>
<dbReference type="PANTHER" id="PTHR21581:SF26">
    <property type="entry name" value="D-ALANYL-D-ALANINE ENDOPEPTIDASE"/>
    <property type="match status" value="1"/>
</dbReference>
<reference evidence="12 13" key="1">
    <citation type="submission" date="2017-11" db="EMBL/GenBank/DDBJ databases">
        <title>Draft genome sequence of environmental isolate Aeromonas cavernicola sp. nov. MDC 2508.</title>
        <authorList>
            <person name="Colston S.M."/>
            <person name="Navarro A."/>
            <person name="Martinez-Murcia A.J."/>
            <person name="Graf J."/>
        </authorList>
    </citation>
    <scope>NUCLEOTIDE SEQUENCE [LARGE SCALE GENOMIC DNA]</scope>
    <source>
        <strain evidence="12 13">MDC 2508</strain>
    </source>
</reference>
<evidence type="ECO:0000256" key="1">
    <source>
        <dbReference type="ARBA" id="ARBA00007164"/>
    </source>
</evidence>
<dbReference type="PRINTS" id="PR00725">
    <property type="entry name" value="DADACBPTASE1"/>
</dbReference>
<feature type="active site" description="Proton acceptor" evidence="7">
    <location>
        <position position="81"/>
    </location>
</feature>
<dbReference type="PANTHER" id="PTHR21581">
    <property type="entry name" value="D-ALANYL-D-ALANINE CARBOXYPEPTIDASE"/>
    <property type="match status" value="1"/>
</dbReference>
<evidence type="ECO:0000256" key="10">
    <source>
        <dbReference type="SAM" id="SignalP"/>
    </source>
</evidence>
<evidence type="ECO:0000259" key="11">
    <source>
        <dbReference type="Pfam" id="PF00768"/>
    </source>
</evidence>
<evidence type="ECO:0000256" key="9">
    <source>
        <dbReference type="RuleBase" id="RU004016"/>
    </source>
</evidence>